<dbReference type="EC" id="3.6.3.17" evidence="7"/>
<keyword evidence="8" id="KW-1185">Reference proteome</keyword>
<evidence type="ECO:0000256" key="2">
    <source>
        <dbReference type="ARBA" id="ARBA00022475"/>
    </source>
</evidence>
<dbReference type="Proteomes" id="UP000401081">
    <property type="component" value="Unassembled WGS sequence"/>
</dbReference>
<evidence type="ECO:0000256" key="6">
    <source>
        <dbReference type="ARBA" id="ARBA00023136"/>
    </source>
</evidence>
<dbReference type="GO" id="GO:0005524">
    <property type="term" value="F:ATP binding"/>
    <property type="evidence" value="ECO:0007669"/>
    <property type="project" value="UniProtKB-KW"/>
</dbReference>
<keyword evidence="7" id="KW-0378">Hydrolase</keyword>
<dbReference type="PANTHER" id="PTHR43790">
    <property type="entry name" value="CARBOHYDRATE TRANSPORT ATP-BINDING PROTEIN MG119-RELATED"/>
    <property type="match status" value="1"/>
</dbReference>
<dbReference type="GO" id="GO:0016787">
    <property type="term" value="F:hydrolase activity"/>
    <property type="evidence" value="ECO:0007669"/>
    <property type="project" value="UniProtKB-KW"/>
</dbReference>
<dbReference type="EMBL" id="CAADJD010000020">
    <property type="protein sequence ID" value="VFS68024.1"/>
    <property type="molecule type" value="Genomic_DNA"/>
</dbReference>
<proteinExistence type="predicted"/>
<keyword evidence="6" id="KW-0472">Membrane</keyword>
<dbReference type="PANTHER" id="PTHR43790:SF3">
    <property type="entry name" value="D-ALLOSE IMPORT ATP-BINDING PROTEIN ALSA-RELATED"/>
    <property type="match status" value="1"/>
</dbReference>
<sequence length="116" mass="12730">MVIGKWLATHPEVIILDEPTKGIDIGSKAAVHQFMSELVAQGLAVIMVSSELPEVMGMADRIIVMHEGLRVAEYQAGEATAETIRQRGKPAQVGRQRKCGNPYLNTVKRCSRALLF</sequence>
<evidence type="ECO:0000256" key="5">
    <source>
        <dbReference type="ARBA" id="ARBA00022967"/>
    </source>
</evidence>
<reference evidence="7 8" key="1">
    <citation type="submission" date="2019-03" db="EMBL/GenBank/DDBJ databases">
        <authorList>
            <consortium name="Pathogen Informatics"/>
        </authorList>
    </citation>
    <scope>NUCLEOTIDE SEQUENCE [LARGE SCALE GENOMIC DNA]</scope>
    <source>
        <strain evidence="7 8">NCTC12993</strain>
    </source>
</reference>
<dbReference type="InterPro" id="IPR050107">
    <property type="entry name" value="ABC_carbohydrate_import_ATPase"/>
</dbReference>
<accession>A0A485B442</accession>
<evidence type="ECO:0000256" key="3">
    <source>
        <dbReference type="ARBA" id="ARBA00022741"/>
    </source>
</evidence>
<protein>
    <submittedName>
        <fullName evidence="7">Ribose import ATP-binding protein RbsA</fullName>
        <ecNumber evidence="7">3.6.3.17</ecNumber>
    </submittedName>
</protein>
<evidence type="ECO:0000256" key="4">
    <source>
        <dbReference type="ARBA" id="ARBA00022840"/>
    </source>
</evidence>
<keyword evidence="3" id="KW-0547">Nucleotide-binding</keyword>
<keyword evidence="5" id="KW-1278">Translocase</keyword>
<keyword evidence="2" id="KW-1003">Cell membrane</keyword>
<dbReference type="Gene3D" id="3.40.50.300">
    <property type="entry name" value="P-loop containing nucleotide triphosphate hydrolases"/>
    <property type="match status" value="1"/>
</dbReference>
<keyword evidence="4 7" id="KW-0067">ATP-binding</keyword>
<evidence type="ECO:0000256" key="1">
    <source>
        <dbReference type="ARBA" id="ARBA00022448"/>
    </source>
</evidence>
<dbReference type="InterPro" id="IPR027417">
    <property type="entry name" value="P-loop_NTPase"/>
</dbReference>
<dbReference type="AlphaFoldDB" id="A0A485B442"/>
<evidence type="ECO:0000313" key="8">
    <source>
        <dbReference type="Proteomes" id="UP000401081"/>
    </source>
</evidence>
<evidence type="ECO:0000313" key="7">
    <source>
        <dbReference type="EMBL" id="VFS68024.1"/>
    </source>
</evidence>
<gene>
    <name evidence="7" type="primary">rbsA_2</name>
    <name evidence="7" type="ORF">NCTC12993_03867</name>
</gene>
<keyword evidence="1" id="KW-0813">Transport</keyword>
<organism evidence="7 8">
    <name type="scientific">Kluyvera cryocrescens</name>
    <name type="common">Kluyvera citrophila</name>
    <dbReference type="NCBI Taxonomy" id="580"/>
    <lineage>
        <taxon>Bacteria</taxon>
        <taxon>Pseudomonadati</taxon>
        <taxon>Pseudomonadota</taxon>
        <taxon>Gammaproteobacteria</taxon>
        <taxon>Enterobacterales</taxon>
        <taxon>Enterobacteriaceae</taxon>
        <taxon>Kluyvera</taxon>
    </lineage>
</organism>
<name>A0A485B442_KLUCR</name>
<dbReference type="SUPFAM" id="SSF52540">
    <property type="entry name" value="P-loop containing nucleoside triphosphate hydrolases"/>
    <property type="match status" value="1"/>
</dbReference>